<evidence type="ECO:0000256" key="4">
    <source>
        <dbReference type="ARBA" id="ARBA00022448"/>
    </source>
</evidence>
<evidence type="ECO:0000256" key="8">
    <source>
        <dbReference type="ARBA" id="ARBA00022989"/>
    </source>
</evidence>
<evidence type="ECO:0000256" key="6">
    <source>
        <dbReference type="ARBA" id="ARBA00022692"/>
    </source>
</evidence>
<evidence type="ECO:0000256" key="10">
    <source>
        <dbReference type="SAM" id="Phobius"/>
    </source>
</evidence>
<keyword evidence="4" id="KW-0813">Transport</keyword>
<dbReference type="GO" id="GO:0051119">
    <property type="term" value="F:sugar transmembrane transporter activity"/>
    <property type="evidence" value="ECO:0007669"/>
    <property type="project" value="InterPro"/>
</dbReference>
<keyword evidence="9 10" id="KW-0472">Membrane</keyword>
<organism evidence="11">
    <name type="scientific">Ixodes ricinus</name>
    <name type="common">Common tick</name>
    <name type="synonym">Acarus ricinus</name>
    <dbReference type="NCBI Taxonomy" id="34613"/>
    <lineage>
        <taxon>Eukaryota</taxon>
        <taxon>Metazoa</taxon>
        <taxon>Ecdysozoa</taxon>
        <taxon>Arthropoda</taxon>
        <taxon>Chelicerata</taxon>
        <taxon>Arachnida</taxon>
        <taxon>Acari</taxon>
        <taxon>Parasitiformes</taxon>
        <taxon>Ixodida</taxon>
        <taxon>Ixodoidea</taxon>
        <taxon>Ixodidae</taxon>
        <taxon>Ixodinae</taxon>
        <taxon>Ixodes</taxon>
    </lineage>
</organism>
<name>A0A090X7T3_IXORI</name>
<feature type="transmembrane region" description="Helical" evidence="10">
    <location>
        <begin position="59"/>
        <end position="78"/>
    </location>
</feature>
<dbReference type="PANTHER" id="PTHR10791:SF112">
    <property type="entry name" value="SUGAR TRANSPORTER SWEET1"/>
    <property type="match status" value="1"/>
</dbReference>
<evidence type="ECO:0000256" key="7">
    <source>
        <dbReference type="ARBA" id="ARBA00022737"/>
    </source>
</evidence>
<protein>
    <recommendedName>
        <fullName evidence="3">Sugar transporter SWEET1</fullName>
    </recommendedName>
</protein>
<feature type="transmembrane region" description="Helical" evidence="10">
    <location>
        <begin position="36"/>
        <end position="53"/>
    </location>
</feature>
<feature type="transmembrane region" description="Helical" evidence="10">
    <location>
        <begin position="153"/>
        <end position="171"/>
    </location>
</feature>
<dbReference type="Gene3D" id="1.20.1280.290">
    <property type="match status" value="2"/>
</dbReference>
<sequence>VVGNLATVCTIINYASGIQICRNVYAKGNTNDVSPLPFLAGILTTFIWLQYGVKKEDTILMWVNSIGLLLQLSFLICFHLHTKLKTTPTPQNVHAGSHTCRNLLRSELCRQKIRTRRSAFLASLDVLPLLFFLSSPLANSRLKLFGHKVLKRLPFPLILSAFLVSSLWTLYGVLCDDVFIYVSIVQGILLMILAWPSLQAFLLSDSRSGHKDDNV</sequence>
<evidence type="ECO:0000256" key="9">
    <source>
        <dbReference type="ARBA" id="ARBA00023136"/>
    </source>
</evidence>
<evidence type="ECO:0000256" key="5">
    <source>
        <dbReference type="ARBA" id="ARBA00022597"/>
    </source>
</evidence>
<feature type="transmembrane region" description="Helical" evidence="10">
    <location>
        <begin position="119"/>
        <end position="138"/>
    </location>
</feature>
<keyword evidence="5 11" id="KW-0762">Sugar transport</keyword>
<evidence type="ECO:0000256" key="2">
    <source>
        <dbReference type="ARBA" id="ARBA00007809"/>
    </source>
</evidence>
<dbReference type="Pfam" id="PF03083">
    <property type="entry name" value="MtN3_slv"/>
    <property type="match status" value="2"/>
</dbReference>
<feature type="non-terminal residue" evidence="11">
    <location>
        <position position="1"/>
    </location>
</feature>
<dbReference type="AlphaFoldDB" id="A0A090X7T3"/>
<dbReference type="EMBL" id="GBIH01002479">
    <property type="protein sequence ID" value="JAC92231.1"/>
    <property type="molecule type" value="mRNA"/>
</dbReference>
<evidence type="ECO:0000256" key="1">
    <source>
        <dbReference type="ARBA" id="ARBA00004127"/>
    </source>
</evidence>
<reference evidence="11" key="1">
    <citation type="journal article" date="2015" name="PLoS Negl. Trop. Dis.">
        <title>Deep Sequencing Analysis of the Ixodes ricinus Haemocytome.</title>
        <authorList>
            <person name="Kotsyfakis M."/>
            <person name="Kopacek P."/>
            <person name="Franta Z."/>
            <person name="Pedra J.H."/>
            <person name="Ribeiro J.M."/>
        </authorList>
    </citation>
    <scope>NUCLEOTIDE SEQUENCE</scope>
</reference>
<dbReference type="GO" id="GO:0016020">
    <property type="term" value="C:membrane"/>
    <property type="evidence" value="ECO:0007669"/>
    <property type="project" value="InterPro"/>
</dbReference>
<accession>A0A090X7T3</accession>
<dbReference type="GO" id="GO:0012505">
    <property type="term" value="C:endomembrane system"/>
    <property type="evidence" value="ECO:0007669"/>
    <property type="project" value="UniProtKB-SubCell"/>
</dbReference>
<dbReference type="PANTHER" id="PTHR10791">
    <property type="entry name" value="RAG1-ACTIVATING PROTEIN 1"/>
    <property type="match status" value="1"/>
</dbReference>
<keyword evidence="7" id="KW-0677">Repeat</keyword>
<evidence type="ECO:0000313" key="11">
    <source>
        <dbReference type="EMBL" id="JAC92231.1"/>
    </source>
</evidence>
<evidence type="ECO:0000256" key="3">
    <source>
        <dbReference type="ARBA" id="ARBA00021741"/>
    </source>
</evidence>
<keyword evidence="6 10" id="KW-0812">Transmembrane</keyword>
<keyword evidence="8 10" id="KW-1133">Transmembrane helix</keyword>
<comment type="similarity">
    <text evidence="2">Belongs to the SWEET sugar transporter family.</text>
</comment>
<proteinExistence type="evidence at transcript level"/>
<dbReference type="InterPro" id="IPR047664">
    <property type="entry name" value="SWEET"/>
</dbReference>
<dbReference type="InterPro" id="IPR004316">
    <property type="entry name" value="SWEET_rpt"/>
</dbReference>
<feature type="transmembrane region" description="Helical" evidence="10">
    <location>
        <begin position="178"/>
        <end position="198"/>
    </location>
</feature>
<comment type="subcellular location">
    <subcellularLocation>
        <location evidence="1">Endomembrane system</location>
        <topology evidence="1">Multi-pass membrane protein</topology>
    </subcellularLocation>
</comment>